<proteinExistence type="predicted"/>
<evidence type="ECO:0000256" key="1">
    <source>
        <dbReference type="SAM" id="SignalP"/>
    </source>
</evidence>
<dbReference type="Proteomes" id="UP001220610">
    <property type="component" value="Chromosome"/>
</dbReference>
<reference evidence="2" key="1">
    <citation type="submission" date="2023-03" db="EMBL/GenBank/DDBJ databases">
        <title>Andean soil-derived lignocellulolytic bacterial consortium as a source of novel taxa and putative plastic-active enzymes.</title>
        <authorList>
            <person name="Diaz-Garcia L."/>
            <person name="Chuvochina M."/>
            <person name="Feuerriegel G."/>
            <person name="Bunk B."/>
            <person name="Sproer C."/>
            <person name="Streit W.R."/>
            <person name="Rodriguez L.M."/>
            <person name="Overmann J."/>
            <person name="Jimenez D.J."/>
        </authorList>
    </citation>
    <scope>NUCLEOTIDE SEQUENCE</scope>
    <source>
        <strain evidence="2">MAG 7</strain>
    </source>
</reference>
<dbReference type="AlphaFoldDB" id="A0AAJ6BGD1"/>
<feature type="chain" id="PRO_5042579731" evidence="1">
    <location>
        <begin position="20"/>
        <end position="114"/>
    </location>
</feature>
<gene>
    <name evidence="2" type="ORF">P0Y53_16105</name>
</gene>
<sequence>MKVLLIVCITLLSSLVSVAAKKEARLQFQRQTQTVIRVGIRSVPVDRDAETVRLPGVSCPASQCHQQANDHILDQQVVIPIMANKAVHPYLVLYLTSRTPSLSRLLLFPNHYFW</sequence>
<name>A0AAJ6BGD1_9BACT</name>
<keyword evidence="1" id="KW-0732">Signal</keyword>
<evidence type="ECO:0000313" key="2">
    <source>
        <dbReference type="EMBL" id="WEK34011.1"/>
    </source>
</evidence>
<evidence type="ECO:0000313" key="3">
    <source>
        <dbReference type="Proteomes" id="UP001220610"/>
    </source>
</evidence>
<accession>A0AAJ6BGD1</accession>
<organism evidence="2 3">
    <name type="scientific">Candidatus Pseudobacter hemicellulosilyticus</name>
    <dbReference type="NCBI Taxonomy" id="3121375"/>
    <lineage>
        <taxon>Bacteria</taxon>
        <taxon>Pseudomonadati</taxon>
        <taxon>Bacteroidota</taxon>
        <taxon>Chitinophagia</taxon>
        <taxon>Chitinophagales</taxon>
        <taxon>Chitinophagaceae</taxon>
        <taxon>Pseudobacter</taxon>
    </lineage>
</organism>
<protein>
    <submittedName>
        <fullName evidence="2">Uncharacterized protein</fullName>
    </submittedName>
</protein>
<dbReference type="EMBL" id="CP119311">
    <property type="protein sequence ID" value="WEK34011.1"/>
    <property type="molecule type" value="Genomic_DNA"/>
</dbReference>
<feature type="signal peptide" evidence="1">
    <location>
        <begin position="1"/>
        <end position="19"/>
    </location>
</feature>